<keyword evidence="1" id="KW-0732">Signal</keyword>
<protein>
    <recommendedName>
        <fullName evidence="4">Peptidoglycan binding domain-containing protein</fullName>
    </recommendedName>
</protein>
<dbReference type="SUPFAM" id="SSF47090">
    <property type="entry name" value="PGBD-like"/>
    <property type="match status" value="1"/>
</dbReference>
<dbReference type="EMBL" id="FUZO01000003">
    <property type="protein sequence ID" value="SKC72741.1"/>
    <property type="molecule type" value="Genomic_DNA"/>
</dbReference>
<name>A0ABY1LRB8_9MICO</name>
<feature type="chain" id="PRO_5045856727" description="Peptidoglycan binding domain-containing protein" evidence="1">
    <location>
        <begin position="21"/>
        <end position="336"/>
    </location>
</feature>
<gene>
    <name evidence="2" type="ORF">SAMN06295973_3399</name>
</gene>
<dbReference type="RefSeq" id="WP_139382570.1">
    <property type="nucleotide sequence ID" value="NZ_FUZO01000003.1"/>
</dbReference>
<organism evidence="2 3">
    <name type="scientific">Plantibacter cousiniae</name>
    <name type="common">nom. nud.</name>
    <dbReference type="NCBI Taxonomy" id="199709"/>
    <lineage>
        <taxon>Bacteria</taxon>
        <taxon>Bacillati</taxon>
        <taxon>Actinomycetota</taxon>
        <taxon>Actinomycetes</taxon>
        <taxon>Micrococcales</taxon>
        <taxon>Microbacteriaceae</taxon>
        <taxon>Plantibacter</taxon>
    </lineage>
</organism>
<feature type="signal peptide" evidence="1">
    <location>
        <begin position="1"/>
        <end position="20"/>
    </location>
</feature>
<dbReference type="InterPro" id="IPR036365">
    <property type="entry name" value="PGBD-like_sf"/>
</dbReference>
<reference evidence="2 3" key="1">
    <citation type="submission" date="2017-02" db="EMBL/GenBank/DDBJ databases">
        <authorList>
            <person name="Varghese N."/>
            <person name="Submissions S."/>
        </authorList>
    </citation>
    <scope>NUCLEOTIDE SEQUENCE [LARGE SCALE GENOMIC DNA]</scope>
    <source>
        <strain evidence="2 3">VKM Ac-1787</strain>
    </source>
</reference>
<sequence length="336" mass="33931">MIPSLLVLGALLGVTVVGVAHPEAAPPAIGGAVPVGEVPVTSTKYLDVRSVTLAVETQSQGEIVTPVGGFITRTSCAVGGEAQSGESGIAINGRSLVYLASGAPLWRDLGPDSVGSDVRGLQTELNRLGYSLDADGEFGPLTLRAARDLAERNGVDSSDWSVIPREAFVWIPAPVTGITSCPTVLGASVAPDDALFVAPPVIASARVAALPDTLAPGPRVIVVGEVRVAVDDQGAIADPAALHELGRSSEFAAWLAADDGTDFIVDLELASPVTVTTVPPAAVFGLDGSTGCISSAGHTVVVEVVGSGLGQSYVVVPADAEVVVVDVRLPPGRPCG</sequence>
<dbReference type="Gene3D" id="1.10.101.10">
    <property type="entry name" value="PGBD-like superfamily/PGBD"/>
    <property type="match status" value="1"/>
</dbReference>
<evidence type="ECO:0000256" key="1">
    <source>
        <dbReference type="SAM" id="SignalP"/>
    </source>
</evidence>
<evidence type="ECO:0008006" key="4">
    <source>
        <dbReference type="Google" id="ProtNLM"/>
    </source>
</evidence>
<evidence type="ECO:0000313" key="3">
    <source>
        <dbReference type="Proteomes" id="UP000190827"/>
    </source>
</evidence>
<comment type="caution">
    <text evidence="2">The sequence shown here is derived from an EMBL/GenBank/DDBJ whole genome shotgun (WGS) entry which is preliminary data.</text>
</comment>
<accession>A0ABY1LRB8</accession>
<dbReference type="InterPro" id="IPR036366">
    <property type="entry name" value="PGBDSf"/>
</dbReference>
<dbReference type="Proteomes" id="UP000190827">
    <property type="component" value="Unassembled WGS sequence"/>
</dbReference>
<proteinExistence type="predicted"/>
<keyword evidence="3" id="KW-1185">Reference proteome</keyword>
<evidence type="ECO:0000313" key="2">
    <source>
        <dbReference type="EMBL" id="SKC72741.1"/>
    </source>
</evidence>